<sequence length="171" mass="19915">MKKLLLSTILIVAFSISTFAQTTLKGAENYSITLPQNWQRTLGANALASAQWEHNTEEIYGYVMFEHVDEIELAELKTDIESNAEYALNDFNELAQYKLLNSKKFKTTSGFETTQREFSYYDEENDIKFHMLINIFRSESFLYKMINFGTDETFKKGKKDIDFIINNIKLP</sequence>
<dbReference type="RefSeq" id="WP_121935646.1">
    <property type="nucleotide sequence ID" value="NZ_RDOJ01000024.1"/>
</dbReference>
<organism evidence="2 3">
    <name type="scientific">Faecalibacter macacae</name>
    <dbReference type="NCBI Taxonomy" id="1859289"/>
    <lineage>
        <taxon>Bacteria</taxon>
        <taxon>Pseudomonadati</taxon>
        <taxon>Bacteroidota</taxon>
        <taxon>Flavobacteriia</taxon>
        <taxon>Flavobacteriales</taxon>
        <taxon>Weeksellaceae</taxon>
        <taxon>Faecalibacter</taxon>
    </lineage>
</organism>
<keyword evidence="3" id="KW-1185">Reference proteome</keyword>
<evidence type="ECO:0000313" key="3">
    <source>
        <dbReference type="Proteomes" id="UP000275348"/>
    </source>
</evidence>
<dbReference type="AlphaFoldDB" id="A0A3L9M0C9"/>
<comment type="caution">
    <text evidence="2">The sequence shown here is derived from an EMBL/GenBank/DDBJ whole genome shotgun (WGS) entry which is preliminary data.</text>
</comment>
<gene>
    <name evidence="2" type="ORF">EAH69_13000</name>
</gene>
<evidence type="ECO:0000256" key="1">
    <source>
        <dbReference type="SAM" id="SignalP"/>
    </source>
</evidence>
<reference evidence="2 3" key="1">
    <citation type="submission" date="2018-10" db="EMBL/GenBank/DDBJ databases">
        <authorList>
            <person name="Chen X."/>
        </authorList>
    </citation>
    <scope>NUCLEOTIDE SEQUENCE [LARGE SCALE GENOMIC DNA]</scope>
    <source>
        <strain evidence="2 3">YIM 102668</strain>
    </source>
</reference>
<name>A0A3L9M0C9_9FLAO</name>
<evidence type="ECO:0000313" key="2">
    <source>
        <dbReference type="EMBL" id="RLZ06607.1"/>
    </source>
</evidence>
<feature type="signal peptide" evidence="1">
    <location>
        <begin position="1"/>
        <end position="20"/>
    </location>
</feature>
<proteinExistence type="predicted"/>
<keyword evidence="1" id="KW-0732">Signal</keyword>
<accession>A0A3L9M0C9</accession>
<feature type="chain" id="PRO_5017951301" description="PsbP C-terminal domain-containing protein" evidence="1">
    <location>
        <begin position="21"/>
        <end position="171"/>
    </location>
</feature>
<protein>
    <recommendedName>
        <fullName evidence="4">PsbP C-terminal domain-containing protein</fullName>
    </recommendedName>
</protein>
<dbReference type="Proteomes" id="UP000275348">
    <property type="component" value="Unassembled WGS sequence"/>
</dbReference>
<dbReference type="EMBL" id="RDOJ01000024">
    <property type="protein sequence ID" value="RLZ06607.1"/>
    <property type="molecule type" value="Genomic_DNA"/>
</dbReference>
<dbReference type="OrthoDB" id="1438537at2"/>
<evidence type="ECO:0008006" key="4">
    <source>
        <dbReference type="Google" id="ProtNLM"/>
    </source>
</evidence>